<name>A0A392SBP5_9FABA</name>
<evidence type="ECO:0000313" key="1">
    <source>
        <dbReference type="EMBL" id="MCI45837.1"/>
    </source>
</evidence>
<dbReference type="Proteomes" id="UP000265520">
    <property type="component" value="Unassembled WGS sequence"/>
</dbReference>
<evidence type="ECO:0000313" key="2">
    <source>
        <dbReference type="Proteomes" id="UP000265520"/>
    </source>
</evidence>
<accession>A0A392SBP5</accession>
<dbReference type="AlphaFoldDB" id="A0A392SBP5"/>
<protein>
    <submittedName>
        <fullName evidence="1">Uncharacterized protein</fullName>
    </submittedName>
</protein>
<reference evidence="1 2" key="1">
    <citation type="journal article" date="2018" name="Front. Plant Sci.">
        <title>Red Clover (Trifolium pratense) and Zigzag Clover (T. medium) - A Picture of Genomic Similarities and Differences.</title>
        <authorList>
            <person name="Dluhosova J."/>
            <person name="Istvanek J."/>
            <person name="Nedelnik J."/>
            <person name="Repkova J."/>
        </authorList>
    </citation>
    <scope>NUCLEOTIDE SEQUENCE [LARGE SCALE GENOMIC DNA]</scope>
    <source>
        <strain evidence="2">cv. 10/8</strain>
        <tissue evidence="1">Leaf</tissue>
    </source>
</reference>
<sequence length="59" mass="6282">SSAALGTPAMEYVEEMSSYAEKLLDGPDNPPKVTTRLLFPSLVLLPSLSHSLSHSVILA</sequence>
<keyword evidence="2" id="KW-1185">Reference proteome</keyword>
<dbReference type="EMBL" id="LXQA010349258">
    <property type="protein sequence ID" value="MCI45837.1"/>
    <property type="molecule type" value="Genomic_DNA"/>
</dbReference>
<comment type="caution">
    <text evidence="1">The sequence shown here is derived from an EMBL/GenBank/DDBJ whole genome shotgun (WGS) entry which is preliminary data.</text>
</comment>
<feature type="non-terminal residue" evidence="1">
    <location>
        <position position="1"/>
    </location>
</feature>
<proteinExistence type="predicted"/>
<organism evidence="1 2">
    <name type="scientific">Trifolium medium</name>
    <dbReference type="NCBI Taxonomy" id="97028"/>
    <lineage>
        <taxon>Eukaryota</taxon>
        <taxon>Viridiplantae</taxon>
        <taxon>Streptophyta</taxon>
        <taxon>Embryophyta</taxon>
        <taxon>Tracheophyta</taxon>
        <taxon>Spermatophyta</taxon>
        <taxon>Magnoliopsida</taxon>
        <taxon>eudicotyledons</taxon>
        <taxon>Gunneridae</taxon>
        <taxon>Pentapetalae</taxon>
        <taxon>rosids</taxon>
        <taxon>fabids</taxon>
        <taxon>Fabales</taxon>
        <taxon>Fabaceae</taxon>
        <taxon>Papilionoideae</taxon>
        <taxon>50 kb inversion clade</taxon>
        <taxon>NPAAA clade</taxon>
        <taxon>Hologalegina</taxon>
        <taxon>IRL clade</taxon>
        <taxon>Trifolieae</taxon>
        <taxon>Trifolium</taxon>
    </lineage>
</organism>